<protein>
    <submittedName>
        <fullName evidence="2">(apollo) hypothetical protein</fullName>
    </submittedName>
</protein>
<name>A0A8S3XLX6_PARAO</name>
<keyword evidence="1" id="KW-0175">Coiled coil</keyword>
<evidence type="ECO:0000313" key="2">
    <source>
        <dbReference type="EMBL" id="CAG5031671.1"/>
    </source>
</evidence>
<proteinExistence type="predicted"/>
<organism evidence="2 3">
    <name type="scientific">Parnassius apollo</name>
    <name type="common">Apollo butterfly</name>
    <name type="synonym">Papilio apollo</name>
    <dbReference type="NCBI Taxonomy" id="110799"/>
    <lineage>
        <taxon>Eukaryota</taxon>
        <taxon>Metazoa</taxon>
        <taxon>Ecdysozoa</taxon>
        <taxon>Arthropoda</taxon>
        <taxon>Hexapoda</taxon>
        <taxon>Insecta</taxon>
        <taxon>Pterygota</taxon>
        <taxon>Neoptera</taxon>
        <taxon>Endopterygota</taxon>
        <taxon>Lepidoptera</taxon>
        <taxon>Glossata</taxon>
        <taxon>Ditrysia</taxon>
        <taxon>Papilionoidea</taxon>
        <taxon>Papilionidae</taxon>
        <taxon>Parnassiinae</taxon>
        <taxon>Parnassini</taxon>
        <taxon>Parnassius</taxon>
        <taxon>Parnassius</taxon>
    </lineage>
</organism>
<accession>A0A8S3XLX6</accession>
<reference evidence="2" key="1">
    <citation type="submission" date="2021-04" db="EMBL/GenBank/DDBJ databases">
        <authorList>
            <person name="Tunstrom K."/>
        </authorList>
    </citation>
    <scope>NUCLEOTIDE SEQUENCE</scope>
</reference>
<comment type="caution">
    <text evidence="2">The sequence shown here is derived from an EMBL/GenBank/DDBJ whole genome shotgun (WGS) entry which is preliminary data.</text>
</comment>
<evidence type="ECO:0000256" key="1">
    <source>
        <dbReference type="SAM" id="Coils"/>
    </source>
</evidence>
<dbReference type="AlphaFoldDB" id="A0A8S3XLX6"/>
<feature type="coiled-coil region" evidence="1">
    <location>
        <begin position="69"/>
        <end position="106"/>
    </location>
</feature>
<sequence length="109" mass="12098">MTRTCHATRFWEPPMGGGDDSQVDNNSTTTLTPHAAAITYDQFGALLNCKLSKISIDIGDDITHLRECLDVLNSKLADYDRRIKSLESVEKENNVLKATVADLQCRLNS</sequence>
<evidence type="ECO:0000313" key="3">
    <source>
        <dbReference type="Proteomes" id="UP000691718"/>
    </source>
</evidence>
<gene>
    <name evidence="2" type="ORF">PAPOLLO_LOCUS19765</name>
</gene>
<keyword evidence="3" id="KW-1185">Reference proteome</keyword>
<dbReference type="EMBL" id="CAJQZP010001218">
    <property type="protein sequence ID" value="CAG5031671.1"/>
    <property type="molecule type" value="Genomic_DNA"/>
</dbReference>
<dbReference type="Proteomes" id="UP000691718">
    <property type="component" value="Unassembled WGS sequence"/>
</dbReference>